<dbReference type="InterPro" id="IPR025883">
    <property type="entry name" value="Cadherin-like_domain"/>
</dbReference>
<dbReference type="STRING" id="1742973.COMA2_230024"/>
<sequence>MHRTLTVARQCFAGILSLTIVLSASGCKDTGSISEGPQVRLSGLSVSEPGLQPAFSSAITAYTLTVPSTVDSVTVTATPENSNAGITIAGTVTRSLSVNLNPPGSSKDITITLTDQSGSQSSYVITVNRAAPLSGNNELSNLTVSSGSLTPGFSPGTLSYVVDVATGVTSVDIAATKSDPNAVVSGDLPNSGQATIPLDGPGSSKTVSITVTAPNQVSRTYRITINRLAPSNNADLSALSVSAGILNPGFAAGTPTYTVTVPAGIDSMTVTATKSDPNAVMSASGSVIAPAGTLTGSVSGSLGLGTTTLFTITVIAQDGVSTKQYSITVFRDLR</sequence>
<dbReference type="InterPro" id="IPR010916">
    <property type="entry name" value="TonB_box_CS"/>
</dbReference>
<dbReference type="PROSITE" id="PS00430">
    <property type="entry name" value="TONB_DEPENDENT_REC_1"/>
    <property type="match status" value="1"/>
</dbReference>
<dbReference type="RefSeq" id="WP_090898009.1">
    <property type="nucleotide sequence ID" value="NZ_CZPZ01000016.1"/>
</dbReference>
<dbReference type="EMBL" id="CZPZ01000016">
    <property type="protein sequence ID" value="CUS36419.1"/>
    <property type="molecule type" value="Genomic_DNA"/>
</dbReference>
<feature type="domain" description="Cadherin-like beta-sandwich-like" evidence="1">
    <location>
        <begin position="44"/>
        <end position="129"/>
    </location>
</feature>
<keyword evidence="3" id="KW-1185">Reference proteome</keyword>
<evidence type="ECO:0000313" key="3">
    <source>
        <dbReference type="Proteomes" id="UP000198736"/>
    </source>
</evidence>
<protein>
    <recommendedName>
        <fullName evidence="1">Cadherin-like beta-sandwich-like domain-containing protein</fullName>
    </recommendedName>
</protein>
<evidence type="ECO:0000313" key="2">
    <source>
        <dbReference type="EMBL" id="CUS36419.1"/>
    </source>
</evidence>
<dbReference type="AlphaFoldDB" id="A0A0S4LFS6"/>
<dbReference type="Proteomes" id="UP000198736">
    <property type="component" value="Unassembled WGS sequence"/>
</dbReference>
<dbReference type="Pfam" id="PF12733">
    <property type="entry name" value="Cadherin-like"/>
    <property type="match status" value="3"/>
</dbReference>
<feature type="domain" description="Cadherin-like beta-sandwich-like" evidence="1">
    <location>
        <begin position="139"/>
        <end position="227"/>
    </location>
</feature>
<organism evidence="2 3">
    <name type="scientific">Candidatus Nitrospira nitrificans</name>
    <dbReference type="NCBI Taxonomy" id="1742973"/>
    <lineage>
        <taxon>Bacteria</taxon>
        <taxon>Pseudomonadati</taxon>
        <taxon>Nitrospirota</taxon>
        <taxon>Nitrospiria</taxon>
        <taxon>Nitrospirales</taxon>
        <taxon>Nitrospiraceae</taxon>
        <taxon>Nitrospira</taxon>
    </lineage>
</organism>
<name>A0A0S4LFS6_9BACT</name>
<reference evidence="3" key="1">
    <citation type="submission" date="2015-10" db="EMBL/GenBank/DDBJ databases">
        <authorList>
            <person name="Luecker S."/>
            <person name="Luecker S."/>
        </authorList>
    </citation>
    <scope>NUCLEOTIDE SEQUENCE [LARGE SCALE GENOMIC DNA]</scope>
</reference>
<dbReference type="PROSITE" id="PS51257">
    <property type="entry name" value="PROKAR_LIPOPROTEIN"/>
    <property type="match status" value="1"/>
</dbReference>
<accession>A0A0S4LFS6</accession>
<proteinExistence type="predicted"/>
<gene>
    <name evidence="2" type="ORF">COMA2_230024</name>
</gene>
<feature type="domain" description="Cadherin-like beta-sandwich-like" evidence="1">
    <location>
        <begin position="236"/>
        <end position="331"/>
    </location>
</feature>
<dbReference type="OrthoDB" id="9760892at2"/>
<evidence type="ECO:0000259" key="1">
    <source>
        <dbReference type="Pfam" id="PF12733"/>
    </source>
</evidence>